<accession>A0A6M3XZ81</accession>
<feature type="domain" description="DUF6908" evidence="1">
    <location>
        <begin position="12"/>
        <end position="124"/>
    </location>
</feature>
<organism evidence="2">
    <name type="scientific">viral metagenome</name>
    <dbReference type="NCBI Taxonomy" id="1070528"/>
    <lineage>
        <taxon>unclassified sequences</taxon>
        <taxon>metagenomes</taxon>
        <taxon>organismal metagenomes</taxon>
    </lineage>
</organism>
<name>A0A6M3XZ81_9ZZZZ</name>
<dbReference type="AlphaFoldDB" id="A0A6M3XZ81"/>
<dbReference type="Pfam" id="PF21849">
    <property type="entry name" value="DUF6908"/>
    <property type="match status" value="1"/>
</dbReference>
<protein>
    <recommendedName>
        <fullName evidence="1">DUF6908 domain-containing protein</fullName>
    </recommendedName>
</protein>
<evidence type="ECO:0000313" key="2">
    <source>
        <dbReference type="EMBL" id="QJI03237.1"/>
    </source>
</evidence>
<evidence type="ECO:0000259" key="1">
    <source>
        <dbReference type="Pfam" id="PF21849"/>
    </source>
</evidence>
<dbReference type="EMBL" id="MT145070">
    <property type="protein sequence ID" value="QJI03237.1"/>
    <property type="molecule type" value="Genomic_DNA"/>
</dbReference>
<sequence length="138" mass="15692">MADGIMAIQKIAMAIMKKNGINPDAGEFYLRLQKPHYDDLVIERCGDNVFVGHYFNQNGDRVPDPVLVMDYSGGYWYPVRIEQVLGETPVSCTENGKRMIYPARVKEFKSFQAMFARNIKAQGWLNVEPAEKEVTEAV</sequence>
<reference evidence="2" key="1">
    <citation type="submission" date="2020-03" db="EMBL/GenBank/DDBJ databases">
        <title>The deep terrestrial virosphere.</title>
        <authorList>
            <person name="Holmfeldt K."/>
            <person name="Nilsson E."/>
            <person name="Simone D."/>
            <person name="Lopez-Fernandez M."/>
            <person name="Wu X."/>
            <person name="de Brujin I."/>
            <person name="Lundin D."/>
            <person name="Andersson A."/>
            <person name="Bertilsson S."/>
            <person name="Dopson M."/>
        </authorList>
    </citation>
    <scope>NUCLEOTIDE SEQUENCE</scope>
    <source>
        <strain evidence="2">TM448B04332</strain>
    </source>
</reference>
<dbReference type="InterPro" id="IPR054203">
    <property type="entry name" value="DUF6908"/>
</dbReference>
<proteinExistence type="predicted"/>
<gene>
    <name evidence="2" type="ORF">TM448B04332_0006</name>
</gene>